<name>A0AAV4EA63_9GAST</name>
<dbReference type="AlphaFoldDB" id="A0AAV4EA63"/>
<evidence type="ECO:0000256" key="1">
    <source>
        <dbReference type="SAM" id="MobiDB-lite"/>
    </source>
</evidence>
<sequence>MDLIHKSHMGMVKCKQRGREVFFWPSMNAEIEQKVKNCQAINREKFCKQYYKTKEKQKFYYDRKARNLEPLGNHTPVRLQPTAGSKVWTPARITGKLGPRSYAVTSDDGTFRGNRRHIIRSTEQANKQHVMSIDAVDDEADNFDAKINNSGLPDTSPPPVEVPPSPTIREFSSSLPLTDNVSLRAHSDNASTHQYVTRSGRRVRKPDKYTL</sequence>
<dbReference type="Pfam" id="PF17921">
    <property type="entry name" value="Integrase_H2C2"/>
    <property type="match status" value="1"/>
</dbReference>
<accession>A0AAV4EA63</accession>
<reference evidence="3 4" key="1">
    <citation type="journal article" date="2021" name="Elife">
        <title>Chloroplast acquisition without the gene transfer in kleptoplastic sea slugs, Plakobranchus ocellatus.</title>
        <authorList>
            <person name="Maeda T."/>
            <person name="Takahashi S."/>
            <person name="Yoshida T."/>
            <person name="Shimamura S."/>
            <person name="Takaki Y."/>
            <person name="Nagai Y."/>
            <person name="Toyoda A."/>
            <person name="Suzuki Y."/>
            <person name="Arimoto A."/>
            <person name="Ishii H."/>
            <person name="Satoh N."/>
            <person name="Nishiyama T."/>
            <person name="Hasebe M."/>
            <person name="Maruyama T."/>
            <person name="Minagawa J."/>
            <person name="Obokata J."/>
            <person name="Shigenobu S."/>
        </authorList>
    </citation>
    <scope>NUCLEOTIDE SEQUENCE [LARGE SCALE GENOMIC DNA]</scope>
</reference>
<protein>
    <submittedName>
        <fullName evidence="3">Integrase core domain</fullName>
    </submittedName>
</protein>
<evidence type="ECO:0000259" key="2">
    <source>
        <dbReference type="Pfam" id="PF17921"/>
    </source>
</evidence>
<comment type="caution">
    <text evidence="3">The sequence shown here is derived from an EMBL/GenBank/DDBJ whole genome shotgun (WGS) entry which is preliminary data.</text>
</comment>
<proteinExistence type="predicted"/>
<evidence type="ECO:0000313" key="4">
    <source>
        <dbReference type="Proteomes" id="UP000762676"/>
    </source>
</evidence>
<feature type="region of interest" description="Disordered" evidence="1">
    <location>
        <begin position="187"/>
        <end position="211"/>
    </location>
</feature>
<dbReference type="PANTHER" id="PTHR37984">
    <property type="entry name" value="PROTEIN CBG26694"/>
    <property type="match status" value="1"/>
</dbReference>
<evidence type="ECO:0000313" key="3">
    <source>
        <dbReference type="EMBL" id="GFR57877.1"/>
    </source>
</evidence>
<dbReference type="Gene3D" id="1.10.340.70">
    <property type="match status" value="1"/>
</dbReference>
<dbReference type="InterPro" id="IPR050951">
    <property type="entry name" value="Retrovirus_Pol_polyprotein"/>
</dbReference>
<feature type="domain" description="Integrase zinc-binding" evidence="2">
    <location>
        <begin position="4"/>
        <end position="40"/>
    </location>
</feature>
<dbReference type="Proteomes" id="UP000762676">
    <property type="component" value="Unassembled WGS sequence"/>
</dbReference>
<dbReference type="PANTHER" id="PTHR37984:SF5">
    <property type="entry name" value="PROTEIN NYNRIN-LIKE"/>
    <property type="match status" value="1"/>
</dbReference>
<dbReference type="EMBL" id="BMAT01007116">
    <property type="protein sequence ID" value="GFR57877.1"/>
    <property type="molecule type" value="Genomic_DNA"/>
</dbReference>
<keyword evidence="4" id="KW-1185">Reference proteome</keyword>
<dbReference type="InterPro" id="IPR041588">
    <property type="entry name" value="Integrase_H2C2"/>
</dbReference>
<feature type="compositionally biased region" description="Polar residues" evidence="1">
    <location>
        <begin position="188"/>
        <end position="197"/>
    </location>
</feature>
<gene>
    <name evidence="3" type="ORF">ElyMa_003466400</name>
</gene>
<organism evidence="3 4">
    <name type="scientific">Elysia marginata</name>
    <dbReference type="NCBI Taxonomy" id="1093978"/>
    <lineage>
        <taxon>Eukaryota</taxon>
        <taxon>Metazoa</taxon>
        <taxon>Spiralia</taxon>
        <taxon>Lophotrochozoa</taxon>
        <taxon>Mollusca</taxon>
        <taxon>Gastropoda</taxon>
        <taxon>Heterobranchia</taxon>
        <taxon>Euthyneura</taxon>
        <taxon>Panpulmonata</taxon>
        <taxon>Sacoglossa</taxon>
        <taxon>Placobranchoidea</taxon>
        <taxon>Plakobranchidae</taxon>
        <taxon>Elysia</taxon>
    </lineage>
</organism>